<protein>
    <recommendedName>
        <fullName evidence="2">DC-UbP/UBTD2 N-terminal domain-containing protein</fullName>
    </recommendedName>
</protein>
<dbReference type="OrthoDB" id="1640476at2759"/>
<dbReference type="PANTHER" id="PTHR13609">
    <property type="entry name" value="UBIQUITIN DOMAIN CONTAINING 1 PROTEIN-RELATED"/>
    <property type="match status" value="1"/>
</dbReference>
<dbReference type="Proteomes" id="UP001140011">
    <property type="component" value="Unassembled WGS sequence"/>
</dbReference>
<evidence type="ECO:0000313" key="4">
    <source>
        <dbReference type="Proteomes" id="UP001140011"/>
    </source>
</evidence>
<dbReference type="EMBL" id="JANBUH010000078">
    <property type="protein sequence ID" value="KAJ2755106.1"/>
    <property type="molecule type" value="Genomic_DNA"/>
</dbReference>
<evidence type="ECO:0000259" key="2">
    <source>
        <dbReference type="Pfam" id="PF16455"/>
    </source>
</evidence>
<comment type="caution">
    <text evidence="3">The sequence shown here is derived from an EMBL/GenBank/DDBJ whole genome shotgun (WGS) entry which is preliminary data.</text>
</comment>
<keyword evidence="4" id="KW-1185">Reference proteome</keyword>
<reference evidence="3" key="1">
    <citation type="submission" date="2022-07" db="EMBL/GenBank/DDBJ databases">
        <title>Phylogenomic reconstructions and comparative analyses of Kickxellomycotina fungi.</title>
        <authorList>
            <person name="Reynolds N.K."/>
            <person name="Stajich J.E."/>
            <person name="Barry K."/>
            <person name="Grigoriev I.V."/>
            <person name="Crous P."/>
            <person name="Smith M.E."/>
        </authorList>
    </citation>
    <scope>NUCLEOTIDE SEQUENCE</scope>
    <source>
        <strain evidence="3">BCRC 34297</strain>
    </source>
</reference>
<dbReference type="InterPro" id="IPR038169">
    <property type="entry name" value="DC-UbP/UBTD2_N_sf"/>
</dbReference>
<accession>A0A9W8GY35</accession>
<proteinExistence type="predicted"/>
<name>A0A9W8GY35_9FUNG</name>
<dbReference type="Gene3D" id="1.20.225.20">
    <property type="entry name" value="Ub domain-containing protein, DC-UbP/UBTD2, N-terminal domain"/>
    <property type="match status" value="1"/>
</dbReference>
<organism evidence="3 4">
    <name type="scientific">Coemansia pectinata</name>
    <dbReference type="NCBI Taxonomy" id="1052879"/>
    <lineage>
        <taxon>Eukaryota</taxon>
        <taxon>Fungi</taxon>
        <taxon>Fungi incertae sedis</taxon>
        <taxon>Zoopagomycota</taxon>
        <taxon>Kickxellomycotina</taxon>
        <taxon>Kickxellomycetes</taxon>
        <taxon>Kickxellales</taxon>
        <taxon>Kickxellaceae</taxon>
        <taxon>Coemansia</taxon>
    </lineage>
</organism>
<evidence type="ECO:0000313" key="3">
    <source>
        <dbReference type="EMBL" id="KAJ2755106.1"/>
    </source>
</evidence>
<dbReference type="Pfam" id="PF16455">
    <property type="entry name" value="UBD"/>
    <property type="match status" value="1"/>
</dbReference>
<gene>
    <name evidence="3" type="ORF">GGI19_001920</name>
</gene>
<dbReference type="InterPro" id="IPR039869">
    <property type="entry name" value="UBTD1/2"/>
</dbReference>
<feature type="domain" description="DC-UbP/UBTD2 N-terminal" evidence="2">
    <location>
        <begin position="65"/>
        <end position="157"/>
    </location>
</feature>
<dbReference type="InterPro" id="IPR032752">
    <property type="entry name" value="DC-UbP/UBTD2_N"/>
</dbReference>
<dbReference type="AlphaFoldDB" id="A0A9W8GY35"/>
<sequence>MGGCLSTPPESSVPAGGTQSGREAVSVDIRATPLQRAARRRRAIEAAGLNSAVLPGDGRVDFGHTTRWRAEREMTLAELMRQRDEFWDTAAVYEGRAEIWQALRLACESDDVQLAAAILESVGVSVPTGRIADGAYDELGACYDIPLYCLCAPVNLVVGPGDVAADRSYARRVQLQEDGTALLRDSVDSGQSIVVDHAPAAPCPITHSSAPGLSPSLYAVGSAKFAATSVQSPTSVADSDAASFASSSVPLHVNPILAEVPLRPLRVRLCVGKDAHVNVAADSTITQIEQQLRDANHIPRTTNRVLFFYLGHLLAPSAAPLRDLRLPKSAVIQAFYSS</sequence>
<evidence type="ECO:0000256" key="1">
    <source>
        <dbReference type="SAM" id="MobiDB-lite"/>
    </source>
</evidence>
<feature type="region of interest" description="Disordered" evidence="1">
    <location>
        <begin position="1"/>
        <end position="24"/>
    </location>
</feature>